<proteinExistence type="predicted"/>
<evidence type="ECO:0000313" key="2">
    <source>
        <dbReference type="Proteomes" id="UP000036403"/>
    </source>
</evidence>
<dbReference type="EMBL" id="LBMM01019111">
    <property type="protein sequence ID" value="KMQ83618.1"/>
    <property type="molecule type" value="Genomic_DNA"/>
</dbReference>
<sequence length="98" mass="10735">MSAWDFSKRSKHSGYSLRVGQARGALLGLHGRGEFGEVFDMLLPPANFLQEWECEWKGRIAPAFSDPACMMDLPHRLQGGNQGDFGGVQIAELAIGVD</sequence>
<protein>
    <submittedName>
        <fullName evidence="1">Uncharacterized protein</fullName>
    </submittedName>
</protein>
<accession>A0A0J7JZM4</accession>
<gene>
    <name evidence="1" type="ORF">RF55_19539</name>
</gene>
<organism evidence="1 2">
    <name type="scientific">Lasius niger</name>
    <name type="common">Black garden ant</name>
    <dbReference type="NCBI Taxonomy" id="67767"/>
    <lineage>
        <taxon>Eukaryota</taxon>
        <taxon>Metazoa</taxon>
        <taxon>Ecdysozoa</taxon>
        <taxon>Arthropoda</taxon>
        <taxon>Hexapoda</taxon>
        <taxon>Insecta</taxon>
        <taxon>Pterygota</taxon>
        <taxon>Neoptera</taxon>
        <taxon>Endopterygota</taxon>
        <taxon>Hymenoptera</taxon>
        <taxon>Apocrita</taxon>
        <taxon>Aculeata</taxon>
        <taxon>Formicoidea</taxon>
        <taxon>Formicidae</taxon>
        <taxon>Formicinae</taxon>
        <taxon>Lasius</taxon>
        <taxon>Lasius</taxon>
    </lineage>
</organism>
<name>A0A0J7JZM4_LASNI</name>
<comment type="caution">
    <text evidence="1">The sequence shown here is derived from an EMBL/GenBank/DDBJ whole genome shotgun (WGS) entry which is preliminary data.</text>
</comment>
<evidence type="ECO:0000313" key="1">
    <source>
        <dbReference type="EMBL" id="KMQ83618.1"/>
    </source>
</evidence>
<reference evidence="1 2" key="1">
    <citation type="submission" date="2015-04" db="EMBL/GenBank/DDBJ databases">
        <title>Lasius niger genome sequencing.</title>
        <authorList>
            <person name="Konorov E.A."/>
            <person name="Nikitin M.A."/>
            <person name="Kirill M.V."/>
            <person name="Chang P."/>
        </authorList>
    </citation>
    <scope>NUCLEOTIDE SEQUENCE [LARGE SCALE GENOMIC DNA]</scope>
    <source>
        <tissue evidence="1">Whole</tissue>
    </source>
</reference>
<keyword evidence="2" id="KW-1185">Reference proteome</keyword>
<dbReference type="Proteomes" id="UP000036403">
    <property type="component" value="Unassembled WGS sequence"/>
</dbReference>
<dbReference type="PaxDb" id="67767-A0A0J7JZM4"/>
<dbReference type="AlphaFoldDB" id="A0A0J7JZM4"/>